<name>A0A8S9GKN6_BRACR</name>
<organism evidence="1">
    <name type="scientific">Brassica cretica</name>
    <name type="common">Mustard</name>
    <dbReference type="NCBI Taxonomy" id="69181"/>
    <lineage>
        <taxon>Eukaryota</taxon>
        <taxon>Viridiplantae</taxon>
        <taxon>Streptophyta</taxon>
        <taxon>Embryophyta</taxon>
        <taxon>Tracheophyta</taxon>
        <taxon>Spermatophyta</taxon>
        <taxon>Magnoliopsida</taxon>
        <taxon>eudicotyledons</taxon>
        <taxon>Gunneridae</taxon>
        <taxon>Pentapetalae</taxon>
        <taxon>rosids</taxon>
        <taxon>malvids</taxon>
        <taxon>Brassicales</taxon>
        <taxon>Brassicaceae</taxon>
        <taxon>Brassiceae</taxon>
        <taxon>Brassica</taxon>
    </lineage>
</organism>
<sequence>MLSLVTQACEPSGDNKVMGHCPDLPGLVRQIWSSARFGEADLEFGPIHFSSSLRHHEVVPSVRVRTRNLGAGRNPSLPLDHDVPDKWLRMNIFSSCANISADVVAMQALPLCVYNDN</sequence>
<proteinExistence type="predicted"/>
<dbReference type="AlphaFoldDB" id="A0A8S9GKN6"/>
<comment type="caution">
    <text evidence="1">The sequence shown here is derived from an EMBL/GenBank/DDBJ whole genome shotgun (WGS) entry which is preliminary data.</text>
</comment>
<dbReference type="EMBL" id="QGKY02001925">
    <property type="protein sequence ID" value="KAF2544896.1"/>
    <property type="molecule type" value="Genomic_DNA"/>
</dbReference>
<evidence type="ECO:0000313" key="1">
    <source>
        <dbReference type="EMBL" id="KAF2544896.1"/>
    </source>
</evidence>
<accession>A0A8S9GKN6</accession>
<gene>
    <name evidence="1" type="ORF">F2Q70_00021970</name>
</gene>
<reference evidence="1" key="1">
    <citation type="submission" date="2019-12" db="EMBL/GenBank/DDBJ databases">
        <title>Genome sequencing and annotation of Brassica cretica.</title>
        <authorList>
            <person name="Studholme D.J."/>
            <person name="Sarris P.F."/>
        </authorList>
    </citation>
    <scope>NUCLEOTIDE SEQUENCE</scope>
    <source>
        <strain evidence="1">PFS-102/07</strain>
        <tissue evidence="1">Leaf</tissue>
    </source>
</reference>
<protein>
    <submittedName>
        <fullName evidence="1">Uncharacterized protein</fullName>
    </submittedName>
</protein>